<dbReference type="PANTHER" id="PTHR36503:SF3">
    <property type="entry name" value="BLR0126 PROTEIN"/>
    <property type="match status" value="1"/>
</dbReference>
<dbReference type="SUPFAM" id="SSF54593">
    <property type="entry name" value="Glyoxalase/Bleomycin resistance protein/Dihydroxybiphenyl dioxygenase"/>
    <property type="match status" value="1"/>
</dbReference>
<dbReference type="InterPro" id="IPR037523">
    <property type="entry name" value="VOC_core"/>
</dbReference>
<evidence type="ECO:0000313" key="2">
    <source>
        <dbReference type="EMBL" id="RXJ69486.1"/>
    </source>
</evidence>
<dbReference type="RefSeq" id="WP_129124332.1">
    <property type="nucleotide sequence ID" value="NZ_PEIB01000054.1"/>
</dbReference>
<sequence length="127" mass="14696">MNLNQVTLTVKNMEESVKFYKTLGFTQIVAEDHYSRFACTEGNSTFSLYLGDPDSQSNSVIYFEHEQLDSLVDDLKQKGIEFDQEPTDKPYLWREAMLTDPSGNEIKLYWAGENRHNPPWRVGNNPN</sequence>
<dbReference type="Pfam" id="PF00903">
    <property type="entry name" value="Glyoxalase"/>
    <property type="match status" value="1"/>
</dbReference>
<dbReference type="InterPro" id="IPR004360">
    <property type="entry name" value="Glyas_Fos-R_dOase_dom"/>
</dbReference>
<organism evidence="2 3">
    <name type="scientific">Veronia nyctiphanis</name>
    <dbReference type="NCBI Taxonomy" id="1278244"/>
    <lineage>
        <taxon>Bacteria</taxon>
        <taxon>Pseudomonadati</taxon>
        <taxon>Pseudomonadota</taxon>
        <taxon>Gammaproteobacteria</taxon>
        <taxon>Vibrionales</taxon>
        <taxon>Vibrionaceae</taxon>
        <taxon>Veronia</taxon>
    </lineage>
</organism>
<evidence type="ECO:0000313" key="3">
    <source>
        <dbReference type="Proteomes" id="UP000290287"/>
    </source>
</evidence>
<dbReference type="Gene3D" id="3.10.180.10">
    <property type="entry name" value="2,3-Dihydroxybiphenyl 1,2-Dioxygenase, domain 1"/>
    <property type="match status" value="1"/>
</dbReference>
<dbReference type="PROSITE" id="PS51819">
    <property type="entry name" value="VOC"/>
    <property type="match status" value="1"/>
</dbReference>
<protein>
    <submittedName>
        <fullName evidence="2">Glyoxalase</fullName>
    </submittedName>
</protein>
<gene>
    <name evidence="2" type="ORF">CS022_23720</name>
</gene>
<dbReference type="AlphaFoldDB" id="A0A4Q0YFU3"/>
<proteinExistence type="predicted"/>
<dbReference type="Proteomes" id="UP000290287">
    <property type="component" value="Unassembled WGS sequence"/>
</dbReference>
<feature type="domain" description="VOC" evidence="1">
    <location>
        <begin position="2"/>
        <end position="111"/>
    </location>
</feature>
<evidence type="ECO:0000259" key="1">
    <source>
        <dbReference type="PROSITE" id="PS51819"/>
    </source>
</evidence>
<dbReference type="InterPro" id="IPR029068">
    <property type="entry name" value="Glyas_Bleomycin-R_OHBP_Dase"/>
</dbReference>
<keyword evidence="3" id="KW-1185">Reference proteome</keyword>
<dbReference type="OrthoDB" id="9810880at2"/>
<accession>A0A4Q0YFU3</accession>
<reference evidence="2 3" key="1">
    <citation type="submission" date="2017-10" db="EMBL/GenBank/DDBJ databases">
        <title>Nyctiphanis sp. nov., isolated from the stomach of the euphausiid Nyctiphanes simplex (Hansen, 1911) in the Gulf of California.</title>
        <authorList>
            <person name="Gomez-Gil B."/>
            <person name="Aguilar-Mendez M."/>
            <person name="Lopez-Cortes A."/>
            <person name="Gomez-Gutierrez J."/>
            <person name="Roque A."/>
            <person name="Lang E."/>
            <person name="Gonzalez-Castillo A."/>
        </authorList>
    </citation>
    <scope>NUCLEOTIDE SEQUENCE [LARGE SCALE GENOMIC DNA]</scope>
    <source>
        <strain evidence="2 3">CAIM 600</strain>
    </source>
</reference>
<dbReference type="EMBL" id="PEIB01000054">
    <property type="protein sequence ID" value="RXJ69486.1"/>
    <property type="molecule type" value="Genomic_DNA"/>
</dbReference>
<comment type="caution">
    <text evidence="2">The sequence shown here is derived from an EMBL/GenBank/DDBJ whole genome shotgun (WGS) entry which is preliminary data.</text>
</comment>
<dbReference type="PANTHER" id="PTHR36503">
    <property type="entry name" value="BLR2520 PROTEIN"/>
    <property type="match status" value="1"/>
</dbReference>
<name>A0A4Q0YFU3_9GAMM</name>